<evidence type="ECO:0000313" key="3">
    <source>
        <dbReference type="Proteomes" id="UP000187455"/>
    </source>
</evidence>
<keyword evidence="3" id="KW-1185">Reference proteome</keyword>
<dbReference type="STRING" id="133383.A0A1R0H5P2"/>
<feature type="compositionally biased region" description="Polar residues" evidence="1">
    <location>
        <begin position="58"/>
        <end position="89"/>
    </location>
</feature>
<evidence type="ECO:0000313" key="2">
    <source>
        <dbReference type="EMBL" id="OLY84408.1"/>
    </source>
</evidence>
<reference evidence="2 3" key="1">
    <citation type="journal article" date="2016" name="Mol. Biol. Evol.">
        <title>Genome-Wide Survey of Gut Fungi (Harpellales) Reveals the First Horizontally Transferred Ubiquitin Gene from a Mosquito Host.</title>
        <authorList>
            <person name="Wang Y."/>
            <person name="White M.M."/>
            <person name="Kvist S."/>
            <person name="Moncalvo J.M."/>
        </authorList>
    </citation>
    <scope>NUCLEOTIDE SEQUENCE [LARGE SCALE GENOMIC DNA]</scope>
    <source>
        <strain evidence="2 3">ALG-7-W6</strain>
    </source>
</reference>
<dbReference type="AlphaFoldDB" id="A0A1R0H5P2"/>
<sequence length="369" mass="42041">MNKKISQNSSESASETEEKGENNGELGRLTPLAGSRAEISKGNKKEAPYMGRIVPSRYLSSVSRKGKNRINTGNGSDSESGASRSQSKLINGGNARASIKDEKDKDFYFQKKASCVESKVKRLESSEKNMFSDSENEELRGKKPFVSAFRAERRTLVRDGKSLIQENSASLRLNEKRSFEIEGNANRMRIKHTSSMGEITEKTKGENPKNTDKYDPSKSRDKLKSVNYSQKEFGIEDKKNIQDLEKQEQEDLIETQMNFLIWQILNINSESEYNKKIKQLEKKLESSGQRFIAEMEKYREDCAKLDILFKIKAASEWVDNYKEILEGCLKSVHKIKSEYEKLGAALQKTRNVLPISNIYVPDQGKIINF</sequence>
<organism evidence="2 3">
    <name type="scientific">Smittium mucronatum</name>
    <dbReference type="NCBI Taxonomy" id="133383"/>
    <lineage>
        <taxon>Eukaryota</taxon>
        <taxon>Fungi</taxon>
        <taxon>Fungi incertae sedis</taxon>
        <taxon>Zoopagomycota</taxon>
        <taxon>Kickxellomycotina</taxon>
        <taxon>Harpellomycetes</taxon>
        <taxon>Harpellales</taxon>
        <taxon>Legeriomycetaceae</taxon>
        <taxon>Smittium</taxon>
    </lineage>
</organism>
<accession>A0A1R0H5P2</accession>
<comment type="caution">
    <text evidence="2">The sequence shown here is derived from an EMBL/GenBank/DDBJ whole genome shotgun (WGS) entry which is preliminary data.</text>
</comment>
<feature type="region of interest" description="Disordered" evidence="1">
    <location>
        <begin position="1"/>
        <end position="97"/>
    </location>
</feature>
<name>A0A1R0H5P2_9FUNG</name>
<feature type="compositionally biased region" description="Polar residues" evidence="1">
    <location>
        <begin position="1"/>
        <end position="13"/>
    </location>
</feature>
<feature type="region of interest" description="Disordered" evidence="1">
    <location>
        <begin position="184"/>
        <end position="224"/>
    </location>
</feature>
<proteinExistence type="predicted"/>
<protein>
    <submittedName>
        <fullName evidence="2">Uncharacterized protein</fullName>
    </submittedName>
</protein>
<feature type="compositionally biased region" description="Basic and acidic residues" evidence="1">
    <location>
        <begin position="38"/>
        <end position="47"/>
    </location>
</feature>
<dbReference type="Proteomes" id="UP000187455">
    <property type="component" value="Unassembled WGS sequence"/>
</dbReference>
<dbReference type="EMBL" id="LSSL01000506">
    <property type="protein sequence ID" value="OLY84408.1"/>
    <property type="molecule type" value="Genomic_DNA"/>
</dbReference>
<gene>
    <name evidence="2" type="ORF">AYI68_g1425</name>
</gene>
<feature type="compositionally biased region" description="Basic and acidic residues" evidence="1">
    <location>
        <begin position="199"/>
        <end position="224"/>
    </location>
</feature>
<evidence type="ECO:0000256" key="1">
    <source>
        <dbReference type="SAM" id="MobiDB-lite"/>
    </source>
</evidence>